<comment type="caution">
    <text evidence="2">The sequence shown here is derived from an EMBL/GenBank/DDBJ whole genome shotgun (WGS) entry which is preliminary data.</text>
</comment>
<dbReference type="GeneID" id="30026073"/>
<keyword evidence="1" id="KW-0472">Membrane</keyword>
<keyword evidence="3" id="KW-1185">Reference proteome</keyword>
<feature type="transmembrane region" description="Helical" evidence="1">
    <location>
        <begin position="47"/>
        <end position="69"/>
    </location>
</feature>
<protein>
    <submittedName>
        <fullName evidence="2">Uncharacterized protein</fullName>
    </submittedName>
</protein>
<name>A0A167CIW8_CORFA</name>
<evidence type="ECO:0000313" key="2">
    <source>
        <dbReference type="EMBL" id="OAA41249.1"/>
    </source>
</evidence>
<accession>A0A167CIW8</accession>
<dbReference type="RefSeq" id="XP_018699431.1">
    <property type="nucleotide sequence ID" value="XM_018853382.1"/>
</dbReference>
<dbReference type="AlphaFoldDB" id="A0A167CIW8"/>
<evidence type="ECO:0000256" key="1">
    <source>
        <dbReference type="SAM" id="Phobius"/>
    </source>
</evidence>
<keyword evidence="1" id="KW-1133">Transmembrane helix</keyword>
<proteinExistence type="predicted"/>
<evidence type="ECO:0000313" key="3">
    <source>
        <dbReference type="Proteomes" id="UP000076744"/>
    </source>
</evidence>
<dbReference type="EMBL" id="AZHB01000072">
    <property type="protein sequence ID" value="OAA41249.1"/>
    <property type="molecule type" value="Genomic_DNA"/>
</dbReference>
<dbReference type="OrthoDB" id="5381672at2759"/>
<keyword evidence="1" id="KW-0812">Transmembrane</keyword>
<organism evidence="2 3">
    <name type="scientific">Cordyceps fumosorosea (strain ARSEF 2679)</name>
    <name type="common">Isaria fumosorosea</name>
    <dbReference type="NCBI Taxonomy" id="1081104"/>
    <lineage>
        <taxon>Eukaryota</taxon>
        <taxon>Fungi</taxon>
        <taxon>Dikarya</taxon>
        <taxon>Ascomycota</taxon>
        <taxon>Pezizomycotina</taxon>
        <taxon>Sordariomycetes</taxon>
        <taxon>Hypocreomycetidae</taxon>
        <taxon>Hypocreales</taxon>
        <taxon>Cordycipitaceae</taxon>
        <taxon>Cordyceps</taxon>
    </lineage>
</organism>
<dbReference type="Proteomes" id="UP000076744">
    <property type="component" value="Unassembled WGS sequence"/>
</dbReference>
<sequence length="308" mass="34510">MSVEMPIDEEDYRPPLPERPLLVNTPSLGVLEIESLPSTQLKRAPGMVANCVLYAALAVAVWVIICITAHRPINAHSFTYDQTWAADHTDKFQKERNLGSYGLIECESYIKAARVMQALVGILTIPLTSAVCSRASVDWNKQTVLCHFVAKLLGCSLESDVQSTLWLDTSYCDKRTGANVPYLNCEASFQNTLKELVYLKDTFWAPLPFKFNTGAMTQFAPRLNSSVRYQDWAGEPLPASCRRNTSFWAKTSAQDLGYNATVCVPDVYARSPWLLQRRSQDFIKELYLDVSFGGPILEELSSGQYTAR</sequence>
<gene>
    <name evidence="2" type="ORF">ISF_09781</name>
</gene>
<reference evidence="2 3" key="1">
    <citation type="journal article" date="2016" name="Genome Biol. Evol.">
        <title>Divergent and convergent evolution of fungal pathogenicity.</title>
        <authorList>
            <person name="Shang Y."/>
            <person name="Xiao G."/>
            <person name="Zheng P."/>
            <person name="Cen K."/>
            <person name="Zhan S."/>
            <person name="Wang C."/>
        </authorList>
    </citation>
    <scope>NUCLEOTIDE SEQUENCE [LARGE SCALE GENOMIC DNA]</scope>
    <source>
        <strain evidence="2 3">ARSEF 2679</strain>
    </source>
</reference>